<name>A0ABV0V968_9TELE</name>
<evidence type="ECO:0000256" key="2">
    <source>
        <dbReference type="ARBA" id="ARBA00022679"/>
    </source>
</evidence>
<comment type="caution">
    <text evidence="7">The sequence shown here is derived from an EMBL/GenBank/DDBJ whole genome shotgun (WGS) entry which is preliminary data.</text>
</comment>
<evidence type="ECO:0000256" key="5">
    <source>
        <dbReference type="SAM" id="SignalP"/>
    </source>
</evidence>
<evidence type="ECO:0000313" key="7">
    <source>
        <dbReference type="EMBL" id="MEQ2252682.1"/>
    </source>
</evidence>
<reference evidence="7 8" key="1">
    <citation type="submission" date="2021-06" db="EMBL/GenBank/DDBJ databases">
        <authorList>
            <person name="Palmer J.M."/>
        </authorList>
    </citation>
    <scope>NUCLEOTIDE SEQUENCE [LARGE SCALE GENOMIC DNA]</scope>
    <source>
        <strain evidence="8">if_2019</strain>
        <tissue evidence="7">Muscle</tissue>
    </source>
</reference>
<evidence type="ECO:0000259" key="6">
    <source>
        <dbReference type="PROSITE" id="PS51934"/>
    </source>
</evidence>
<gene>
    <name evidence="7" type="ORF">ILYODFUR_024352</name>
</gene>
<evidence type="ECO:0000313" key="8">
    <source>
        <dbReference type="Proteomes" id="UP001482620"/>
    </source>
</evidence>
<keyword evidence="2" id="KW-0808">Transferase</keyword>
<comment type="similarity">
    <text evidence="1">Belongs to the H-rev107 family.</text>
</comment>
<feature type="chain" id="PRO_5046592604" description="LRAT domain-containing protein" evidence="5">
    <location>
        <begin position="25"/>
        <end position="199"/>
    </location>
</feature>
<keyword evidence="5" id="KW-0732">Signal</keyword>
<dbReference type="PANTHER" id="PTHR13943">
    <property type="entry name" value="HRAS-LIKE SUPPRESSOR - RELATED"/>
    <property type="match status" value="1"/>
</dbReference>
<dbReference type="InterPro" id="IPR007053">
    <property type="entry name" value="LRAT_dom"/>
</dbReference>
<dbReference type="Pfam" id="PF04970">
    <property type="entry name" value="LRAT"/>
    <property type="match status" value="1"/>
</dbReference>
<feature type="signal peptide" evidence="5">
    <location>
        <begin position="1"/>
        <end position="24"/>
    </location>
</feature>
<feature type="domain" description="LRAT" evidence="6">
    <location>
        <begin position="37"/>
        <end position="155"/>
    </location>
</feature>
<sequence>MKNLILIVVTLFLASITLVIYGEAYNFGDIIAFPRKCPCTPFTVLKHYAVYVGSEKLANKLENQDIFHLTGAATNLLRGEKISNCIFDELAKESDHKLDNYLDELWKKEKKEIDLPGIKQRIEEKYNNCGSWVPFTNNCEHIATYVRYGLKVSFQCGTPASKIVFNPNVSKEMLDKIKEIINTPTCESSCSSSPGDKSG</sequence>
<keyword evidence="3" id="KW-0378">Hydrolase</keyword>
<dbReference type="Gene3D" id="3.90.1720.10">
    <property type="entry name" value="endopeptidase domain like (from Nostoc punctiforme)"/>
    <property type="match status" value="1"/>
</dbReference>
<evidence type="ECO:0000256" key="3">
    <source>
        <dbReference type="ARBA" id="ARBA00022801"/>
    </source>
</evidence>
<evidence type="ECO:0000256" key="4">
    <source>
        <dbReference type="ARBA" id="ARBA00023098"/>
    </source>
</evidence>
<protein>
    <recommendedName>
        <fullName evidence="6">LRAT domain-containing protein</fullName>
    </recommendedName>
</protein>
<evidence type="ECO:0000256" key="1">
    <source>
        <dbReference type="ARBA" id="ARBA00007824"/>
    </source>
</evidence>
<dbReference type="EMBL" id="JAHRIQ010095561">
    <property type="protein sequence ID" value="MEQ2252682.1"/>
    <property type="molecule type" value="Genomic_DNA"/>
</dbReference>
<dbReference type="PANTHER" id="PTHR13943:SF77">
    <property type="entry name" value="LRAT DOMAIN-CONTAINING PROTEIN"/>
    <property type="match status" value="1"/>
</dbReference>
<keyword evidence="4" id="KW-0443">Lipid metabolism</keyword>
<accession>A0ABV0V968</accession>
<dbReference type="InterPro" id="IPR051496">
    <property type="entry name" value="H-rev107_PLA/AT"/>
</dbReference>
<dbReference type="Proteomes" id="UP001482620">
    <property type="component" value="Unassembled WGS sequence"/>
</dbReference>
<dbReference type="PROSITE" id="PS51934">
    <property type="entry name" value="LRAT"/>
    <property type="match status" value="1"/>
</dbReference>
<proteinExistence type="inferred from homology"/>
<organism evidence="7 8">
    <name type="scientific">Ilyodon furcidens</name>
    <name type="common">goldbreast splitfin</name>
    <dbReference type="NCBI Taxonomy" id="33524"/>
    <lineage>
        <taxon>Eukaryota</taxon>
        <taxon>Metazoa</taxon>
        <taxon>Chordata</taxon>
        <taxon>Craniata</taxon>
        <taxon>Vertebrata</taxon>
        <taxon>Euteleostomi</taxon>
        <taxon>Actinopterygii</taxon>
        <taxon>Neopterygii</taxon>
        <taxon>Teleostei</taxon>
        <taxon>Neoteleostei</taxon>
        <taxon>Acanthomorphata</taxon>
        <taxon>Ovalentaria</taxon>
        <taxon>Atherinomorphae</taxon>
        <taxon>Cyprinodontiformes</taxon>
        <taxon>Goodeidae</taxon>
        <taxon>Ilyodon</taxon>
    </lineage>
</organism>
<keyword evidence="8" id="KW-1185">Reference proteome</keyword>